<keyword evidence="2" id="KW-0238">DNA-binding</keyword>
<comment type="caution">
    <text evidence="7">The sequence shown here is derived from an EMBL/GenBank/DDBJ whole genome shotgun (WGS) entry which is preliminary data.</text>
</comment>
<dbReference type="GO" id="GO:0043565">
    <property type="term" value="F:sequence-specific DNA binding"/>
    <property type="evidence" value="ECO:0007669"/>
    <property type="project" value="InterPro"/>
</dbReference>
<dbReference type="EMBL" id="QTTN01000003">
    <property type="protein sequence ID" value="REE92771.1"/>
    <property type="molecule type" value="Genomic_DNA"/>
</dbReference>
<evidence type="ECO:0000256" key="2">
    <source>
        <dbReference type="ARBA" id="ARBA00023125"/>
    </source>
</evidence>
<gene>
    <name evidence="7" type="ORF">A8990_10369</name>
</gene>
<dbReference type="Pfam" id="PF12833">
    <property type="entry name" value="HTH_18"/>
    <property type="match status" value="1"/>
</dbReference>
<dbReference type="RefSeq" id="WP_116187694.1">
    <property type="nucleotide sequence ID" value="NZ_QTTN01000003.1"/>
</dbReference>
<dbReference type="Proteomes" id="UP000256304">
    <property type="component" value="Unassembled WGS sequence"/>
</dbReference>
<dbReference type="Pfam" id="PF00072">
    <property type="entry name" value="Response_reg"/>
    <property type="match status" value="1"/>
</dbReference>
<dbReference type="InterPro" id="IPR011006">
    <property type="entry name" value="CheY-like_superfamily"/>
</dbReference>
<evidence type="ECO:0000256" key="3">
    <source>
        <dbReference type="ARBA" id="ARBA00023163"/>
    </source>
</evidence>
<dbReference type="PRINTS" id="PR00032">
    <property type="entry name" value="HTHARAC"/>
</dbReference>
<dbReference type="PROSITE" id="PS00041">
    <property type="entry name" value="HTH_ARAC_FAMILY_1"/>
    <property type="match status" value="1"/>
</dbReference>
<dbReference type="InterPro" id="IPR018062">
    <property type="entry name" value="HTH_AraC-typ_CS"/>
</dbReference>
<dbReference type="OrthoDB" id="1974963at2"/>
<dbReference type="GO" id="GO:0003700">
    <property type="term" value="F:DNA-binding transcription factor activity"/>
    <property type="evidence" value="ECO:0007669"/>
    <property type="project" value="InterPro"/>
</dbReference>
<dbReference type="SUPFAM" id="SSF46689">
    <property type="entry name" value="Homeodomain-like"/>
    <property type="match status" value="2"/>
</dbReference>
<dbReference type="InterPro" id="IPR009057">
    <property type="entry name" value="Homeodomain-like_sf"/>
</dbReference>
<dbReference type="InterPro" id="IPR001789">
    <property type="entry name" value="Sig_transdc_resp-reg_receiver"/>
</dbReference>
<protein>
    <submittedName>
        <fullName evidence="7">Two-component system response regulator YesN</fullName>
    </submittedName>
</protein>
<evidence type="ECO:0000259" key="6">
    <source>
        <dbReference type="PROSITE" id="PS50110"/>
    </source>
</evidence>
<dbReference type="PROSITE" id="PS01124">
    <property type="entry name" value="HTH_ARAC_FAMILY_2"/>
    <property type="match status" value="1"/>
</dbReference>
<dbReference type="InterPro" id="IPR018060">
    <property type="entry name" value="HTH_AraC"/>
</dbReference>
<dbReference type="SUPFAM" id="SSF52172">
    <property type="entry name" value="CheY-like"/>
    <property type="match status" value="1"/>
</dbReference>
<reference evidence="7 8" key="1">
    <citation type="submission" date="2018-08" db="EMBL/GenBank/DDBJ databases">
        <title>Genomic Encyclopedia of Type Strains, Phase III (KMG-III): the genomes of soil and plant-associated and newly described type strains.</title>
        <authorList>
            <person name="Whitman W."/>
        </authorList>
    </citation>
    <scope>NUCLEOTIDE SEQUENCE [LARGE SCALE GENOMIC DNA]</scope>
    <source>
        <strain evidence="7 8">CGMCC 1.10966</strain>
    </source>
</reference>
<organism evidence="7 8">
    <name type="scientific">Paenibacillus taihuensis</name>
    <dbReference type="NCBI Taxonomy" id="1156355"/>
    <lineage>
        <taxon>Bacteria</taxon>
        <taxon>Bacillati</taxon>
        <taxon>Bacillota</taxon>
        <taxon>Bacilli</taxon>
        <taxon>Bacillales</taxon>
        <taxon>Paenibacillaceae</taxon>
        <taxon>Paenibacillus</taxon>
    </lineage>
</organism>
<evidence type="ECO:0000313" key="8">
    <source>
        <dbReference type="Proteomes" id="UP000256304"/>
    </source>
</evidence>
<name>A0A3D9SQ25_9BACL</name>
<evidence type="ECO:0000313" key="7">
    <source>
        <dbReference type="EMBL" id="REE92771.1"/>
    </source>
</evidence>
<keyword evidence="4" id="KW-0597">Phosphoprotein</keyword>
<keyword evidence="3" id="KW-0804">Transcription</keyword>
<evidence type="ECO:0000259" key="5">
    <source>
        <dbReference type="PROSITE" id="PS01124"/>
    </source>
</evidence>
<keyword evidence="1" id="KW-0805">Transcription regulation</keyword>
<evidence type="ECO:0000256" key="1">
    <source>
        <dbReference type="ARBA" id="ARBA00023015"/>
    </source>
</evidence>
<proteinExistence type="predicted"/>
<dbReference type="CDD" id="cd17536">
    <property type="entry name" value="REC_YesN-like"/>
    <property type="match status" value="1"/>
</dbReference>
<dbReference type="PANTHER" id="PTHR43280:SF10">
    <property type="entry name" value="REGULATORY PROTEIN POCR"/>
    <property type="match status" value="1"/>
</dbReference>
<dbReference type="InterPro" id="IPR020449">
    <property type="entry name" value="Tscrpt_reg_AraC-type_HTH"/>
</dbReference>
<dbReference type="AlphaFoldDB" id="A0A3D9SQ25"/>
<dbReference type="GO" id="GO:0000160">
    <property type="term" value="P:phosphorelay signal transduction system"/>
    <property type="evidence" value="ECO:0007669"/>
    <property type="project" value="InterPro"/>
</dbReference>
<dbReference type="Gene3D" id="3.40.50.2300">
    <property type="match status" value="1"/>
</dbReference>
<feature type="domain" description="HTH araC/xylS-type" evidence="5">
    <location>
        <begin position="433"/>
        <end position="532"/>
    </location>
</feature>
<accession>A0A3D9SQ25</accession>
<dbReference type="Gene3D" id="1.10.10.60">
    <property type="entry name" value="Homeodomain-like"/>
    <property type="match status" value="2"/>
</dbReference>
<dbReference type="PROSITE" id="PS50110">
    <property type="entry name" value="RESPONSE_REGULATORY"/>
    <property type="match status" value="1"/>
</dbReference>
<sequence length="536" mass="62010">MYRALIVDDEAHAVRGLVAGVRWDRLDIVDVRTAHSLRQAVDIFETETIDLMVCDIEMPQGSGLELLEWVREHRPQTETIFLTCHSEFYYTKRAIQLSSFDYLLKPVDYEDMENVIVKALGKIKDSKDRQISEEMLKGVVRKFESHRPLRIERFWRELVEQTVPSIPAKINELSAELNVPYTETMKFCPIFIRVRKWHKQLSQREQRIMTYALRNAAEEKVAGMSSEGGVLPVDFGALLVLLPDPTRDQLLALKNVCQEYIESCNRYFNCNLCVYIGDLSYTHEVVGSLAQLRKADTDNVTISNEVLVLRDVPKEVQTLPPLPLKEWGEWLMNGSKDRLTADFQRYMSDLRANKLQLDAASLRLIYQDFLQMLFYVLQYKGLQAKDVFAEKMLTDKPEEVLDSVESFTEWALYFIEVAISRLHSAHRSLTVVECVKQFVAEKLGEQDLSREDIASYVYLNPDYLSRLFKKETKMSISDYLQLQRIEYAKGLLERSEQSVSDIAVAAGYSNLSYFSTIFKKETGCSPSDYRKLYKTC</sequence>
<dbReference type="SMART" id="SM00448">
    <property type="entry name" value="REC"/>
    <property type="match status" value="1"/>
</dbReference>
<feature type="domain" description="Response regulatory" evidence="6">
    <location>
        <begin position="3"/>
        <end position="120"/>
    </location>
</feature>
<dbReference type="PANTHER" id="PTHR43280">
    <property type="entry name" value="ARAC-FAMILY TRANSCRIPTIONAL REGULATOR"/>
    <property type="match status" value="1"/>
</dbReference>
<evidence type="ECO:0000256" key="4">
    <source>
        <dbReference type="PROSITE-ProRule" id="PRU00169"/>
    </source>
</evidence>
<keyword evidence="8" id="KW-1185">Reference proteome</keyword>
<feature type="modified residue" description="4-aspartylphosphate" evidence="4">
    <location>
        <position position="55"/>
    </location>
</feature>
<dbReference type="SMART" id="SM00342">
    <property type="entry name" value="HTH_ARAC"/>
    <property type="match status" value="1"/>
</dbReference>